<evidence type="ECO:0000313" key="1">
    <source>
        <dbReference type="EMBL" id="RZN60795.1"/>
    </source>
</evidence>
<dbReference type="RefSeq" id="WP_017807569.1">
    <property type="nucleotide sequence ID" value="NZ_CP173229.1"/>
</dbReference>
<evidence type="ECO:0000313" key="6">
    <source>
        <dbReference type="Proteomes" id="UP000294229"/>
    </source>
</evidence>
<gene>
    <name evidence="1" type="ORF">EIG79_02590</name>
    <name evidence="2" type="ORF">NCTC11296_00986</name>
    <name evidence="3" type="ORF">NCTC11296_01276</name>
    <name evidence="4" type="ORF">NCTC11296_03183</name>
</gene>
<dbReference type="Pfam" id="PF10805">
    <property type="entry name" value="DUF2730"/>
    <property type="match status" value="1"/>
</dbReference>
<dbReference type="EMBL" id="RQXS01000006">
    <property type="protein sequence ID" value="RZN60795.1"/>
    <property type="molecule type" value="Genomic_DNA"/>
</dbReference>
<dbReference type="InterPro" id="IPR020269">
    <property type="entry name" value="Phage_Mu_Releasin"/>
</dbReference>
<organism evidence="2 5">
    <name type="scientific">Avibacterium paragallinarum</name>
    <name type="common">Haemophilus gallinarum</name>
    <dbReference type="NCBI Taxonomy" id="728"/>
    <lineage>
        <taxon>Bacteria</taxon>
        <taxon>Pseudomonadati</taxon>
        <taxon>Pseudomonadota</taxon>
        <taxon>Gammaproteobacteria</taxon>
        <taxon>Pasteurellales</taxon>
        <taxon>Pasteurellaceae</taxon>
        <taxon>Avibacterium</taxon>
    </lineage>
</organism>
<accession>A0A377I7D7</accession>
<reference evidence="2 5" key="1">
    <citation type="submission" date="2018-06" db="EMBL/GenBank/DDBJ databases">
        <authorList>
            <consortium name="Pathogen Informatics"/>
            <person name="Doyle S."/>
        </authorList>
    </citation>
    <scope>NUCLEOTIDE SEQUENCE [LARGE SCALE GENOMIC DNA]</scope>
    <source>
        <strain evidence="2 5">NCTC11296</strain>
    </source>
</reference>
<dbReference type="AlphaFoldDB" id="A0A377I7D7"/>
<reference evidence="1 6" key="2">
    <citation type="submission" date="2018-11" db="EMBL/GenBank/DDBJ databases">
        <title>Sequencing Av. paragallinarum serogroups.</title>
        <authorList>
            <person name="Hellmuth J.E."/>
            <person name="Boucher C.E."/>
            <person name="Cason E.D."/>
        </authorList>
    </citation>
    <scope>NUCLEOTIDE SEQUENCE [LARGE SCALE GENOMIC DNA]</scope>
    <source>
        <strain evidence="1 6">SA-3</strain>
    </source>
</reference>
<evidence type="ECO:0000313" key="4">
    <source>
        <dbReference type="EMBL" id="STO92047.1"/>
    </source>
</evidence>
<protein>
    <submittedName>
        <fullName evidence="1">DUF2730 family protein</fullName>
    </submittedName>
    <submittedName>
        <fullName evidence="2">Mu-like phage gp25</fullName>
    </submittedName>
</protein>
<dbReference type="Proteomes" id="UP000254465">
    <property type="component" value="Unassembled WGS sequence"/>
</dbReference>
<dbReference type="EMBL" id="UGHK01000002">
    <property type="protein sequence ID" value="STO71091.1"/>
    <property type="molecule type" value="Genomic_DNA"/>
</dbReference>
<name>A0A377I7D7_AVIPA</name>
<sequence length="109" mass="12441">MMMELLEFIQKHWGLVATVIGSVWAGMKLSMDSKYPKRSEIDAIRKNIDEVEQRLTKVEDTLEHMPTKEDLSALKILMTEIKGETNTTNARLSTLSHQVALLIEERVKG</sequence>
<evidence type="ECO:0000313" key="3">
    <source>
        <dbReference type="EMBL" id="STO71376.1"/>
    </source>
</evidence>
<evidence type="ECO:0000313" key="5">
    <source>
        <dbReference type="Proteomes" id="UP000254465"/>
    </source>
</evidence>
<dbReference type="EMBL" id="UGHK01000003">
    <property type="protein sequence ID" value="STO92047.1"/>
    <property type="molecule type" value="Genomic_DNA"/>
</dbReference>
<dbReference type="EMBL" id="UGHK01000002">
    <property type="protein sequence ID" value="STO71376.1"/>
    <property type="molecule type" value="Genomic_DNA"/>
</dbReference>
<evidence type="ECO:0000313" key="2">
    <source>
        <dbReference type="EMBL" id="STO71091.1"/>
    </source>
</evidence>
<proteinExistence type="predicted"/>
<dbReference type="Proteomes" id="UP000294229">
    <property type="component" value="Unassembled WGS sequence"/>
</dbReference>